<evidence type="ECO:0000256" key="3">
    <source>
        <dbReference type="HAMAP-Rule" id="MF_00608"/>
    </source>
</evidence>
<evidence type="ECO:0000256" key="1">
    <source>
        <dbReference type="ARBA" id="ARBA00022801"/>
    </source>
</evidence>
<keyword evidence="1 3" id="KW-0378">Hydrolase</keyword>
<dbReference type="InterPro" id="IPR043128">
    <property type="entry name" value="Rev_trsase/Diguanyl_cyclase"/>
</dbReference>
<proteinExistence type="inferred from homology"/>
<comment type="catalytic activity">
    <reaction evidence="3 4">
        <text>GTP + 3 H2O = 2-amino-5-formylamino-6-(5-phospho-D-ribosylamino)pyrimidin-4(3H)-one + 2 phosphate + 2 H(+)</text>
        <dbReference type="Rhea" id="RHEA:22468"/>
        <dbReference type="ChEBI" id="CHEBI:15377"/>
        <dbReference type="ChEBI" id="CHEBI:15378"/>
        <dbReference type="ChEBI" id="CHEBI:37565"/>
        <dbReference type="ChEBI" id="CHEBI:43474"/>
        <dbReference type="ChEBI" id="CHEBI:57258"/>
        <dbReference type="EC" id="3.5.4.29"/>
    </reaction>
</comment>
<keyword evidence="3" id="KW-0547">Nucleotide-binding</keyword>
<evidence type="ECO:0000256" key="2">
    <source>
        <dbReference type="ARBA" id="ARBA00023134"/>
    </source>
</evidence>
<dbReference type="InterPro" id="IPR029787">
    <property type="entry name" value="Nucleotide_cyclase"/>
</dbReference>
<evidence type="ECO:0000313" key="6">
    <source>
        <dbReference type="Proteomes" id="UP000440125"/>
    </source>
</evidence>
<dbReference type="AlphaFoldDB" id="A0A6A9QBH7"/>
<dbReference type="RefSeq" id="WP_155863002.1">
    <property type="nucleotide sequence ID" value="NZ_WFIY01000004.1"/>
</dbReference>
<dbReference type="OrthoDB" id="25211at2157"/>
<comment type="similarity">
    <text evidence="3 4">Belongs to the archaeal-type GTP cyclohydrolase family.</text>
</comment>
<comment type="function">
    <text evidence="3 4">Catalyzes the formation of 2-amino-5-formylamino-6-ribofuranosylamino-4(3H)-pyrimidinone ribonucleotide monophosphate and inorganic phosphate from GTP. Also has an independent pyrophosphate phosphohydrolase activity.</text>
</comment>
<dbReference type="Proteomes" id="UP000440125">
    <property type="component" value="Unassembled WGS sequence"/>
</dbReference>
<gene>
    <name evidence="3" type="primary">gch3</name>
    <name evidence="5" type="ORF">D1867_04675</name>
</gene>
<dbReference type="PIRSF" id="PIRSF009265">
    <property type="entry name" value="GTP_cyclohydro_3"/>
    <property type="match status" value="1"/>
</dbReference>
<dbReference type="PANTHER" id="PTHR42202">
    <property type="entry name" value="GTP CYCLOHYDROLASE III"/>
    <property type="match status" value="1"/>
</dbReference>
<dbReference type="GO" id="GO:0005525">
    <property type="term" value="F:GTP binding"/>
    <property type="evidence" value="ECO:0007669"/>
    <property type="project" value="UniProtKB-KW"/>
</dbReference>
<dbReference type="HAMAP" id="MF_00608">
    <property type="entry name" value="GTP_cyclohydro_3"/>
    <property type="match status" value="1"/>
</dbReference>
<dbReference type="Pfam" id="PF05165">
    <property type="entry name" value="GCH_III"/>
    <property type="match status" value="1"/>
</dbReference>
<protein>
    <recommendedName>
        <fullName evidence="3 4">GTP cyclohydrolase III</fullName>
        <ecNumber evidence="3 4">3.5.4.29</ecNumber>
    </recommendedName>
</protein>
<keyword evidence="6" id="KW-1185">Reference proteome</keyword>
<reference evidence="5 6" key="1">
    <citation type="submission" date="2019-10" db="EMBL/GenBank/DDBJ databases">
        <title>Genome Sequences from Six Type Strain Members of the Archaeal Family Sulfolobaceae: Acidianus ambivalens, Acidianus infernus, Metallosphaera prunae, Stygiolobus azoricus, Sulfolobus metallicus, and Sulfurisphaera ohwakuensis.</title>
        <authorList>
            <person name="Counts J.A."/>
            <person name="Kelly R.M."/>
        </authorList>
    </citation>
    <scope>NUCLEOTIDE SEQUENCE [LARGE SCALE GENOMIC DNA]</scope>
    <source>
        <strain evidence="5 6">DSM 3191</strain>
    </source>
</reference>
<sequence length="235" mass="26766">MKILLIEFIGYKEWTESLGYDREWKIQDIQSSIYKIVNDEISRVGGFALPVRYDGLIILADGIPNKHLLEIYTKVKEISPTKISACIGFGKTPREAEINAHNCILNSLSDEPKFSIIHDENVVACHFDYNNFTSLTHELSFYAAYMRVMRLYSKLSDSIYDFGGISQYLGGDNMIAFIDEDTIDKIIKIVENMDEIKVGIGIGKNARSAMAGATRALDEIRSKREDRWKIVKFSM</sequence>
<dbReference type="Gene3D" id="3.30.70.270">
    <property type="match status" value="1"/>
</dbReference>
<organism evidence="5 6">
    <name type="scientific">Acidianus infernus</name>
    <dbReference type="NCBI Taxonomy" id="12915"/>
    <lineage>
        <taxon>Archaea</taxon>
        <taxon>Thermoproteota</taxon>
        <taxon>Thermoprotei</taxon>
        <taxon>Sulfolobales</taxon>
        <taxon>Sulfolobaceae</taxon>
        <taxon>Acidianus</taxon>
    </lineage>
</organism>
<dbReference type="GO" id="GO:0043740">
    <property type="term" value="F:GTP cyclohydrolase IIa activity"/>
    <property type="evidence" value="ECO:0007669"/>
    <property type="project" value="UniProtKB-UniRule"/>
</dbReference>
<evidence type="ECO:0000313" key="5">
    <source>
        <dbReference type="EMBL" id="MUM64551.1"/>
    </source>
</evidence>
<accession>A0A6A9QBH7</accession>
<keyword evidence="2 3" id="KW-0342">GTP-binding</keyword>
<dbReference type="InterPro" id="IPR007839">
    <property type="entry name" value="GTP_CycHdrlase_3"/>
</dbReference>
<evidence type="ECO:0000256" key="4">
    <source>
        <dbReference type="PIRNR" id="PIRNR009265"/>
    </source>
</evidence>
<dbReference type="Gene3D" id="3.30.70.1230">
    <property type="entry name" value="Nucleotide cyclase"/>
    <property type="match status" value="1"/>
</dbReference>
<dbReference type="EC" id="3.5.4.29" evidence="3 4"/>
<dbReference type="EMBL" id="WFIY01000004">
    <property type="protein sequence ID" value="MUM64551.1"/>
    <property type="molecule type" value="Genomic_DNA"/>
</dbReference>
<dbReference type="PANTHER" id="PTHR42202:SF1">
    <property type="entry name" value="GTP CYCLOHYDROLASE III"/>
    <property type="match status" value="1"/>
</dbReference>
<comment type="caution">
    <text evidence="5">The sequence shown here is derived from an EMBL/GenBank/DDBJ whole genome shotgun (WGS) entry which is preliminary data.</text>
</comment>
<name>A0A6A9QBH7_ACIIN</name>